<evidence type="ECO:0000259" key="1">
    <source>
        <dbReference type="Pfam" id="PF00149"/>
    </source>
</evidence>
<dbReference type="EMBL" id="MLJW01000143">
    <property type="protein sequence ID" value="OIQ96746.1"/>
    <property type="molecule type" value="Genomic_DNA"/>
</dbReference>
<dbReference type="PANTHER" id="PTHR42850:SF4">
    <property type="entry name" value="ZINC-DEPENDENT ENDOPOLYPHOSPHATASE"/>
    <property type="match status" value="1"/>
</dbReference>
<protein>
    <submittedName>
        <fullName evidence="2">Bis(5'-nucleosyl)-tetraphosphatase, symmetrical</fullName>
        <ecNumber evidence="2">3.6.1.41</ecNumber>
    </submittedName>
</protein>
<name>A0A1J5RMH6_9ZZZZ</name>
<dbReference type="SUPFAM" id="SSF56300">
    <property type="entry name" value="Metallo-dependent phosphatases"/>
    <property type="match status" value="1"/>
</dbReference>
<feature type="domain" description="Calcineurin-like phosphoesterase" evidence="1">
    <location>
        <begin position="24"/>
        <end position="215"/>
    </location>
</feature>
<dbReference type="Gene3D" id="3.60.21.10">
    <property type="match status" value="1"/>
</dbReference>
<dbReference type="GO" id="GO:0016791">
    <property type="term" value="F:phosphatase activity"/>
    <property type="evidence" value="ECO:0007669"/>
    <property type="project" value="TreeGrafter"/>
</dbReference>
<dbReference type="GO" id="GO:0005737">
    <property type="term" value="C:cytoplasm"/>
    <property type="evidence" value="ECO:0007669"/>
    <property type="project" value="TreeGrafter"/>
</dbReference>
<dbReference type="Pfam" id="PF00149">
    <property type="entry name" value="Metallophos"/>
    <property type="match status" value="1"/>
</dbReference>
<dbReference type="InterPro" id="IPR006186">
    <property type="entry name" value="Ser/Thr-sp_prot-phosphatase"/>
</dbReference>
<comment type="caution">
    <text evidence="2">The sequence shown here is derived from an EMBL/GenBank/DDBJ whole genome shotgun (WGS) entry which is preliminary data.</text>
</comment>
<dbReference type="PANTHER" id="PTHR42850">
    <property type="entry name" value="METALLOPHOSPHOESTERASE"/>
    <property type="match status" value="1"/>
</dbReference>
<dbReference type="EC" id="3.6.1.41" evidence="2"/>
<dbReference type="GO" id="GO:0008803">
    <property type="term" value="F:bis(5'-nucleosyl)-tetraphosphatase (symmetrical) activity"/>
    <property type="evidence" value="ECO:0007669"/>
    <property type="project" value="UniProtKB-EC"/>
</dbReference>
<gene>
    <name evidence="2" type="primary">apaH_6</name>
    <name evidence="2" type="ORF">GALL_212070</name>
</gene>
<sequence length="258" mass="28727">MSLARSELPPLPAGLVGTPADTVVYVVGDIHGRCDLLERLHQGIDQDSRQRPARRRVLIYLGDYVSRGVDSHRVVELVLQARPGGCEVVYLKGNHEDQLLRYLDGDLDVGRRWFDVDGLDTLVHYGVVAKLGRERGAEIMESLRQRFARVLPPEHLEFFRRLAVSHSEGGYRFVHAGVRPGVSLAEQSAHDQMWIRKPFLESDLDHGAVVVHGHSVAARLQLRHHRIGIDTGAYASGVLTCLVLDGETRCALQTAPDE</sequence>
<dbReference type="InterPro" id="IPR004843">
    <property type="entry name" value="Calcineurin-like_PHP"/>
</dbReference>
<dbReference type="GO" id="GO:0110154">
    <property type="term" value="P:RNA decapping"/>
    <property type="evidence" value="ECO:0007669"/>
    <property type="project" value="TreeGrafter"/>
</dbReference>
<reference evidence="2" key="1">
    <citation type="submission" date="2016-10" db="EMBL/GenBank/DDBJ databases">
        <title>Sequence of Gallionella enrichment culture.</title>
        <authorList>
            <person name="Poehlein A."/>
            <person name="Muehling M."/>
            <person name="Daniel R."/>
        </authorList>
    </citation>
    <scope>NUCLEOTIDE SEQUENCE</scope>
</reference>
<dbReference type="InterPro" id="IPR050126">
    <property type="entry name" value="Ap4A_hydrolase"/>
</dbReference>
<evidence type="ECO:0000313" key="2">
    <source>
        <dbReference type="EMBL" id="OIQ96746.1"/>
    </source>
</evidence>
<proteinExistence type="predicted"/>
<dbReference type="PRINTS" id="PR00114">
    <property type="entry name" value="STPHPHTASE"/>
</dbReference>
<dbReference type="InterPro" id="IPR029052">
    <property type="entry name" value="Metallo-depent_PP-like"/>
</dbReference>
<keyword evidence="2" id="KW-0378">Hydrolase</keyword>
<organism evidence="2">
    <name type="scientific">mine drainage metagenome</name>
    <dbReference type="NCBI Taxonomy" id="410659"/>
    <lineage>
        <taxon>unclassified sequences</taxon>
        <taxon>metagenomes</taxon>
        <taxon>ecological metagenomes</taxon>
    </lineage>
</organism>
<accession>A0A1J5RMH6</accession>
<dbReference type="AlphaFoldDB" id="A0A1J5RMH6"/>